<dbReference type="InterPro" id="IPR013539">
    <property type="entry name" value="PurB_C"/>
</dbReference>
<dbReference type="GO" id="GO:0006334">
    <property type="term" value="P:nucleosome assembly"/>
    <property type="evidence" value="ECO:0007669"/>
    <property type="project" value="InterPro"/>
</dbReference>
<feature type="compositionally biased region" description="Basic residues" evidence="3">
    <location>
        <begin position="90"/>
        <end position="108"/>
    </location>
</feature>
<dbReference type="GO" id="GO:0006188">
    <property type="term" value="P:IMP biosynthetic process"/>
    <property type="evidence" value="ECO:0007669"/>
    <property type="project" value="InterPro"/>
</dbReference>
<name>A0A9D4VLZ2_PEA</name>
<feature type="compositionally biased region" description="Basic and acidic residues" evidence="3">
    <location>
        <begin position="278"/>
        <end position="287"/>
    </location>
</feature>
<feature type="domain" description="H15" evidence="4">
    <location>
        <begin position="1"/>
        <end position="52"/>
    </location>
</feature>
<dbReference type="Gene3D" id="1.10.40.30">
    <property type="entry name" value="Fumarase/aspartase (C-terminal domain)"/>
    <property type="match status" value="1"/>
</dbReference>
<feature type="compositionally biased region" description="Polar residues" evidence="3">
    <location>
        <begin position="257"/>
        <end position="266"/>
    </location>
</feature>
<dbReference type="Pfam" id="PF08328">
    <property type="entry name" value="ASL_C"/>
    <property type="match status" value="1"/>
</dbReference>
<comment type="pathway">
    <text evidence="1">Purine metabolism; IMP biosynthesis via de novo pathway; 5-amino-1-(5-phospho-D-ribosyl)imidazole-4-carboxamide from 5-amino-1-(5-phospho-D-ribosyl)imidazole-4-carboxylate: step 2/2.</text>
</comment>
<evidence type="ECO:0000259" key="4">
    <source>
        <dbReference type="PROSITE" id="PS51504"/>
    </source>
</evidence>
<evidence type="ECO:0000256" key="2">
    <source>
        <dbReference type="ARBA" id="ARBA00004734"/>
    </source>
</evidence>
<proteinExistence type="predicted"/>
<dbReference type="PANTHER" id="PTHR43411">
    <property type="entry name" value="ADENYLOSUCCINATE LYASE"/>
    <property type="match status" value="1"/>
</dbReference>
<dbReference type="GO" id="GO:0000786">
    <property type="term" value="C:nucleosome"/>
    <property type="evidence" value="ECO:0007669"/>
    <property type="project" value="InterPro"/>
</dbReference>
<feature type="compositionally biased region" description="Low complexity" evidence="3">
    <location>
        <begin position="80"/>
        <end position="89"/>
    </location>
</feature>
<reference evidence="5 6" key="1">
    <citation type="journal article" date="2022" name="Nat. Genet.">
        <title>Improved pea reference genome and pan-genome highlight genomic features and evolutionary characteristics.</title>
        <authorList>
            <person name="Yang T."/>
            <person name="Liu R."/>
            <person name="Luo Y."/>
            <person name="Hu S."/>
            <person name="Wang D."/>
            <person name="Wang C."/>
            <person name="Pandey M.K."/>
            <person name="Ge S."/>
            <person name="Xu Q."/>
            <person name="Li N."/>
            <person name="Li G."/>
            <person name="Huang Y."/>
            <person name="Saxena R.K."/>
            <person name="Ji Y."/>
            <person name="Li M."/>
            <person name="Yan X."/>
            <person name="He Y."/>
            <person name="Liu Y."/>
            <person name="Wang X."/>
            <person name="Xiang C."/>
            <person name="Varshney R.K."/>
            <person name="Ding H."/>
            <person name="Gao S."/>
            <person name="Zong X."/>
        </authorList>
    </citation>
    <scope>NUCLEOTIDE SEQUENCE [LARGE SCALE GENOMIC DNA]</scope>
    <source>
        <strain evidence="5 6">cv. Zhongwan 6</strain>
    </source>
</reference>
<dbReference type="EMBL" id="JAMSHJ010000007">
    <property type="protein sequence ID" value="KAI5385683.1"/>
    <property type="molecule type" value="Genomic_DNA"/>
</dbReference>
<evidence type="ECO:0000256" key="1">
    <source>
        <dbReference type="ARBA" id="ARBA00004706"/>
    </source>
</evidence>
<evidence type="ECO:0000313" key="6">
    <source>
        <dbReference type="Proteomes" id="UP001058974"/>
    </source>
</evidence>
<dbReference type="Proteomes" id="UP001058974">
    <property type="component" value="Chromosome 7"/>
</dbReference>
<dbReference type="Gramene" id="Psat07G0233200-T1">
    <property type="protein sequence ID" value="KAI5385683.1"/>
    <property type="gene ID" value="KIW84_072332"/>
</dbReference>
<dbReference type="PANTHER" id="PTHR43411:SF1">
    <property type="entry name" value="ADENYLOSUCCINATE LYASE"/>
    <property type="match status" value="1"/>
</dbReference>
<dbReference type="PROSITE" id="PS51504">
    <property type="entry name" value="H15"/>
    <property type="match status" value="1"/>
</dbReference>
<protein>
    <recommendedName>
        <fullName evidence="4">H15 domain-containing protein</fullName>
    </recommendedName>
</protein>
<dbReference type="InterPro" id="IPR047136">
    <property type="entry name" value="PurB_bact"/>
</dbReference>
<accession>A0A9D4VLZ2</accession>
<evidence type="ECO:0000313" key="5">
    <source>
        <dbReference type="EMBL" id="KAI5385683.1"/>
    </source>
</evidence>
<dbReference type="GO" id="GO:0003677">
    <property type="term" value="F:DNA binding"/>
    <property type="evidence" value="ECO:0007669"/>
    <property type="project" value="InterPro"/>
</dbReference>
<evidence type="ECO:0000256" key="3">
    <source>
        <dbReference type="SAM" id="MobiDB-lite"/>
    </source>
</evidence>
<sequence>MAAIPTTSNQYTFTSYLDQLPANFKKLLLQNLKKNVASGKLVKVKASFKLSAAAKKPAVAKPKTKSAAKAKAVKAKTAAKPKSAAIKPKPAAKSKAAVKPKSKAKPAKVAKTSTKTSPGKKVAAAHAAIRVAISETWRRKAIWNRVKDFHLLTGIPVTSHIISLIVGSEDKALRASRHLLQAGFHETHTRRSRLTRARAAALSATGQLPPLKKVAEESQKNPLRANSKRAVSDDTYLPHEKRAILHDVTNIRCENTYRSGLNPTENQAKKRKLTKPAQPDDSKPVKLSEMRLRSSEDVMCSVKLEDLNQCWEILAEPIQTVMRRYSVPEPYEELKEQTSEKTRRYKCN</sequence>
<feature type="compositionally biased region" description="Low complexity" evidence="3">
    <location>
        <begin position="109"/>
        <end position="121"/>
    </location>
</feature>
<dbReference type="AlphaFoldDB" id="A0A9D4VLZ2"/>
<comment type="caution">
    <text evidence="5">The sequence shown here is derived from an EMBL/GenBank/DDBJ whole genome shotgun (WGS) entry which is preliminary data.</text>
</comment>
<comment type="pathway">
    <text evidence="2">Purine metabolism; AMP biosynthesis via de novo pathway; AMP from IMP: step 2/2.</text>
</comment>
<organism evidence="5 6">
    <name type="scientific">Pisum sativum</name>
    <name type="common">Garden pea</name>
    <name type="synonym">Lathyrus oleraceus</name>
    <dbReference type="NCBI Taxonomy" id="3888"/>
    <lineage>
        <taxon>Eukaryota</taxon>
        <taxon>Viridiplantae</taxon>
        <taxon>Streptophyta</taxon>
        <taxon>Embryophyta</taxon>
        <taxon>Tracheophyta</taxon>
        <taxon>Spermatophyta</taxon>
        <taxon>Magnoliopsida</taxon>
        <taxon>eudicotyledons</taxon>
        <taxon>Gunneridae</taxon>
        <taxon>Pentapetalae</taxon>
        <taxon>rosids</taxon>
        <taxon>fabids</taxon>
        <taxon>Fabales</taxon>
        <taxon>Fabaceae</taxon>
        <taxon>Papilionoideae</taxon>
        <taxon>50 kb inversion clade</taxon>
        <taxon>NPAAA clade</taxon>
        <taxon>Hologalegina</taxon>
        <taxon>IRL clade</taxon>
        <taxon>Fabeae</taxon>
        <taxon>Lathyrus</taxon>
    </lineage>
</organism>
<dbReference type="GO" id="GO:0004018">
    <property type="term" value="F:N6-(1,2-dicarboxyethyl)AMP AMP-lyase (fumarate-forming) activity"/>
    <property type="evidence" value="ECO:0007669"/>
    <property type="project" value="InterPro"/>
</dbReference>
<keyword evidence="6" id="KW-1185">Reference proteome</keyword>
<feature type="region of interest" description="Disordered" evidence="3">
    <location>
        <begin position="257"/>
        <end position="287"/>
    </location>
</feature>
<gene>
    <name evidence="5" type="ORF">KIW84_072332</name>
</gene>
<dbReference type="Gene3D" id="3.90.1150.10">
    <property type="entry name" value="Aspartate Aminotransferase, domain 1"/>
    <property type="match status" value="1"/>
</dbReference>
<dbReference type="InterPro" id="IPR005818">
    <property type="entry name" value="Histone_H1/H5_H15"/>
</dbReference>
<feature type="region of interest" description="Disordered" evidence="3">
    <location>
        <begin position="73"/>
        <end position="121"/>
    </location>
</feature>
<dbReference type="InterPro" id="IPR015422">
    <property type="entry name" value="PyrdxlP-dep_Trfase_small"/>
</dbReference>